<reference evidence="3 4" key="1">
    <citation type="submission" date="2019-08" db="EMBL/GenBank/DDBJ databases">
        <title>100 year-old enigma solved: identification of Planctomyces bekefii, the type genus and species of the phylum Planctomycetes.</title>
        <authorList>
            <person name="Svetlana D.N."/>
            <person name="Overmann J."/>
        </authorList>
    </citation>
    <scope>NUCLEOTIDE SEQUENCE [LARGE SCALE GENOMIC DNA]</scope>
    <source>
        <strain evidence="3">Phe10_nw2017</strain>
    </source>
</reference>
<evidence type="ECO:0000313" key="3">
    <source>
        <dbReference type="EMBL" id="TWW09638.1"/>
    </source>
</evidence>
<evidence type="ECO:0000313" key="4">
    <source>
        <dbReference type="Proteomes" id="UP000321083"/>
    </source>
</evidence>
<dbReference type="GO" id="GO:0006313">
    <property type="term" value="P:DNA transposition"/>
    <property type="evidence" value="ECO:0007669"/>
    <property type="project" value="InterPro"/>
</dbReference>
<evidence type="ECO:0000259" key="1">
    <source>
        <dbReference type="Pfam" id="PF04986"/>
    </source>
</evidence>
<feature type="domain" description="Transposase zinc-binding" evidence="2">
    <location>
        <begin position="38"/>
        <end position="119"/>
    </location>
</feature>
<name>A0A5C6M4W4_9PLAN</name>
<proteinExistence type="predicted"/>
<keyword evidence="4" id="KW-1185">Reference proteome</keyword>
<accession>A0A5C6M4W4</accession>
<dbReference type="AlphaFoldDB" id="A0A5C6M4W4"/>
<reference evidence="3 4" key="2">
    <citation type="submission" date="2019-08" db="EMBL/GenBank/DDBJ databases">
        <authorList>
            <person name="Henke P."/>
        </authorList>
    </citation>
    <scope>NUCLEOTIDE SEQUENCE [LARGE SCALE GENOMIC DNA]</scope>
    <source>
        <strain evidence="3">Phe10_nw2017</strain>
    </source>
</reference>
<dbReference type="Proteomes" id="UP000321083">
    <property type="component" value="Unassembled WGS sequence"/>
</dbReference>
<dbReference type="EMBL" id="SRHE01000218">
    <property type="protein sequence ID" value="TWW09638.1"/>
    <property type="molecule type" value="Genomic_DNA"/>
</dbReference>
<gene>
    <name evidence="3" type="ORF">E3A20_12300</name>
</gene>
<dbReference type="Pfam" id="PF14319">
    <property type="entry name" value="Zn_Tnp_IS91"/>
    <property type="match status" value="1"/>
</dbReference>
<protein>
    <submittedName>
        <fullName evidence="3">IS91 family transposase</fullName>
    </submittedName>
</protein>
<evidence type="ECO:0000259" key="2">
    <source>
        <dbReference type="Pfam" id="PF14319"/>
    </source>
</evidence>
<sequence>MAEAAKQFIFRRHRPEESLLYQTVAGHLETFLADRASEGRPVPERVEKEFREYLKCGILQYGFVRIFCPAKHHETVTAFSCKGRGFCSSCFGKRMSETMVHLVDEILPVAPYRQFVLTFPFALRFWLAANNKLLSKVNKITIAEIAKFYIKQAEANGLDAALPGAITFVQRSGSALNANLHLHILQLEGVFSPPEINGEKPLQHALSGPTDEDVATIVEKIAKRVVKLLRRRGYLDSEGEFVMRPDVDDMFKDNATIELALGASVQGKIAFGPRAGQYVRKIGKGFGYDEEAPLVKGNRCAAINGFNLQAATRISAADRDRLATLIAYMARPPVANDRLSLMDNGDLKYTLKRRFSDGTQAILLSPSELLEKLCAMVPPAKAHQVIYTGVFSSHSKWRPLVVKKSQG</sequence>
<organism evidence="3 4">
    <name type="scientific">Planctomyces bekefii</name>
    <dbReference type="NCBI Taxonomy" id="1653850"/>
    <lineage>
        <taxon>Bacteria</taxon>
        <taxon>Pseudomonadati</taxon>
        <taxon>Planctomycetota</taxon>
        <taxon>Planctomycetia</taxon>
        <taxon>Planctomycetales</taxon>
        <taxon>Planctomycetaceae</taxon>
        <taxon>Planctomyces</taxon>
    </lineage>
</organism>
<dbReference type="InterPro" id="IPR026889">
    <property type="entry name" value="Zn_Tnp"/>
</dbReference>
<dbReference type="Pfam" id="PF04986">
    <property type="entry name" value="Y2_Tnp"/>
    <property type="match status" value="1"/>
</dbReference>
<feature type="domain" description="Transposase IS801/IS1294" evidence="1">
    <location>
        <begin position="164"/>
        <end position="394"/>
    </location>
</feature>
<dbReference type="InterPro" id="IPR007069">
    <property type="entry name" value="Transposase_32"/>
</dbReference>
<comment type="caution">
    <text evidence="3">The sequence shown here is derived from an EMBL/GenBank/DDBJ whole genome shotgun (WGS) entry which is preliminary data.</text>
</comment>
<dbReference type="GO" id="GO:0004803">
    <property type="term" value="F:transposase activity"/>
    <property type="evidence" value="ECO:0007669"/>
    <property type="project" value="InterPro"/>
</dbReference>
<dbReference type="GO" id="GO:0003677">
    <property type="term" value="F:DNA binding"/>
    <property type="evidence" value="ECO:0007669"/>
    <property type="project" value="InterPro"/>
</dbReference>